<feature type="region of interest" description="Disordered" evidence="1">
    <location>
        <begin position="59"/>
        <end position="87"/>
    </location>
</feature>
<feature type="signal peptide" evidence="2">
    <location>
        <begin position="1"/>
        <end position="22"/>
    </location>
</feature>
<dbReference type="AlphaFoldDB" id="A0A2X4UJS0"/>
<evidence type="ECO:0000256" key="2">
    <source>
        <dbReference type="SAM" id="SignalP"/>
    </source>
</evidence>
<evidence type="ECO:0000313" key="3">
    <source>
        <dbReference type="EMBL" id="SQI34882.1"/>
    </source>
</evidence>
<evidence type="ECO:0000313" key="4">
    <source>
        <dbReference type="Proteomes" id="UP000248897"/>
    </source>
</evidence>
<keyword evidence="2" id="KW-0732">Signal</keyword>
<accession>A0A2X4UJS0</accession>
<dbReference type="STRING" id="82996.ADP72_03840"/>
<evidence type="ECO:0000256" key="1">
    <source>
        <dbReference type="SAM" id="MobiDB-lite"/>
    </source>
</evidence>
<organism evidence="3 4">
    <name type="scientific">Serratia plymuthica</name>
    <dbReference type="NCBI Taxonomy" id="82996"/>
    <lineage>
        <taxon>Bacteria</taxon>
        <taxon>Pseudomonadati</taxon>
        <taxon>Pseudomonadota</taxon>
        <taxon>Gammaproteobacteria</taxon>
        <taxon>Enterobacterales</taxon>
        <taxon>Yersiniaceae</taxon>
        <taxon>Serratia</taxon>
    </lineage>
</organism>
<proteinExistence type="predicted"/>
<dbReference type="EMBL" id="LS483469">
    <property type="protein sequence ID" value="SQI34882.1"/>
    <property type="molecule type" value="Genomic_DNA"/>
</dbReference>
<feature type="compositionally biased region" description="Polar residues" evidence="1">
    <location>
        <begin position="65"/>
        <end position="87"/>
    </location>
</feature>
<dbReference type="InterPro" id="IPR036275">
    <property type="entry name" value="YdgH-like_sf"/>
</dbReference>
<name>A0A2X4UJS0_SERPL</name>
<gene>
    <name evidence="3" type="primary">bhsA_1</name>
    <name evidence="3" type="ORF">NCTC12961_01756</name>
</gene>
<protein>
    <submittedName>
        <fullName evidence="3">Multiple stress resistance protein BhsA</fullName>
    </submittedName>
</protein>
<dbReference type="Proteomes" id="UP000248897">
    <property type="component" value="Chromosome 1"/>
</dbReference>
<dbReference type="SUPFAM" id="SSF159871">
    <property type="entry name" value="YdgH-like"/>
    <property type="match status" value="1"/>
</dbReference>
<sequence length="87" mass="9008">MKNLKMTLAALALASVSFGSFAAELVNTQPADLQKTGVITVSGASDLTSLENKLAAKRMKPAPNPSRSSQPPATTSCTVLRSSTINC</sequence>
<feature type="chain" id="PRO_5015995984" evidence="2">
    <location>
        <begin position="23"/>
        <end position="87"/>
    </location>
</feature>
<reference evidence="3 4" key="1">
    <citation type="submission" date="2018-06" db="EMBL/GenBank/DDBJ databases">
        <authorList>
            <consortium name="Pathogen Informatics"/>
            <person name="Doyle S."/>
        </authorList>
    </citation>
    <scope>NUCLEOTIDE SEQUENCE [LARGE SCALE GENOMIC DNA]</scope>
    <source>
        <strain evidence="3 4">NCTC12961</strain>
    </source>
</reference>